<gene>
    <name evidence="1" type="ORF">M9978_16430</name>
</gene>
<organism evidence="1 2">
    <name type="scientific">Sphingomonas tagetis</name>
    <dbReference type="NCBI Taxonomy" id="2949092"/>
    <lineage>
        <taxon>Bacteria</taxon>
        <taxon>Pseudomonadati</taxon>
        <taxon>Pseudomonadota</taxon>
        <taxon>Alphaproteobacteria</taxon>
        <taxon>Sphingomonadales</taxon>
        <taxon>Sphingomonadaceae</taxon>
        <taxon>Sphingomonas</taxon>
    </lineage>
</organism>
<dbReference type="RefSeq" id="WP_254295090.1">
    <property type="nucleotide sequence ID" value="NZ_JAMLDX010000014.1"/>
</dbReference>
<dbReference type="EMBL" id="JAMLDX010000014">
    <property type="protein sequence ID" value="MCP3732013.1"/>
    <property type="molecule type" value="Genomic_DNA"/>
</dbReference>
<name>A0A9X2KQQ2_9SPHN</name>
<dbReference type="AlphaFoldDB" id="A0A9X2KQQ2"/>
<keyword evidence="2" id="KW-1185">Reference proteome</keyword>
<sequence length="105" mass="11607">MLAHERAALEGIRALYGRPVAYTGAGLTDETIIAIRSDTRAVPHEGFAGRPNGLSFEIFRDDFPQEPRKGNLIVEEDGSRWSVIDRNEADDIDSWILSVEEAPAP</sequence>
<protein>
    <submittedName>
        <fullName evidence="1">Uncharacterized protein</fullName>
    </submittedName>
</protein>
<reference evidence="1" key="1">
    <citation type="submission" date="2022-05" db="EMBL/GenBank/DDBJ databases">
        <title>Sphingomonas sp. strain MG17 Genome sequencing and assembly.</title>
        <authorList>
            <person name="Kim I."/>
        </authorList>
    </citation>
    <scope>NUCLEOTIDE SEQUENCE</scope>
    <source>
        <strain evidence="1">MG17</strain>
    </source>
</reference>
<proteinExistence type="predicted"/>
<comment type="caution">
    <text evidence="1">The sequence shown here is derived from an EMBL/GenBank/DDBJ whole genome shotgun (WGS) entry which is preliminary data.</text>
</comment>
<accession>A0A9X2KQQ2</accession>
<evidence type="ECO:0000313" key="2">
    <source>
        <dbReference type="Proteomes" id="UP001139451"/>
    </source>
</evidence>
<dbReference type="Proteomes" id="UP001139451">
    <property type="component" value="Unassembled WGS sequence"/>
</dbReference>
<evidence type="ECO:0000313" key="1">
    <source>
        <dbReference type="EMBL" id="MCP3732013.1"/>
    </source>
</evidence>